<reference evidence="3 4" key="1">
    <citation type="journal article" date="2021" name="Comput. Struct. Biotechnol. J.">
        <title>De novo genome assembly of the potent medicinal plant Rehmannia glutinosa using nanopore technology.</title>
        <authorList>
            <person name="Ma L."/>
            <person name="Dong C."/>
            <person name="Song C."/>
            <person name="Wang X."/>
            <person name="Zheng X."/>
            <person name="Niu Y."/>
            <person name="Chen S."/>
            <person name="Feng W."/>
        </authorList>
    </citation>
    <scope>NUCLEOTIDE SEQUENCE [LARGE SCALE GENOMIC DNA]</scope>
    <source>
        <strain evidence="3">DH-2019</strain>
    </source>
</reference>
<evidence type="ECO:0000313" key="3">
    <source>
        <dbReference type="EMBL" id="KAK6123710.1"/>
    </source>
</evidence>
<dbReference type="Proteomes" id="UP001318860">
    <property type="component" value="Unassembled WGS sequence"/>
</dbReference>
<proteinExistence type="predicted"/>
<dbReference type="InterPro" id="IPR001005">
    <property type="entry name" value="SANT/Myb"/>
</dbReference>
<dbReference type="InterPro" id="IPR044822">
    <property type="entry name" value="Myb_DNA-bind_4"/>
</dbReference>
<keyword evidence="4" id="KW-1185">Reference proteome</keyword>
<feature type="region of interest" description="Disordered" evidence="1">
    <location>
        <begin position="313"/>
        <end position="340"/>
    </location>
</feature>
<protein>
    <recommendedName>
        <fullName evidence="2">Myb-like domain-containing protein</fullName>
    </recommendedName>
</protein>
<feature type="compositionally biased region" description="Basic and acidic residues" evidence="1">
    <location>
        <begin position="313"/>
        <end position="322"/>
    </location>
</feature>
<evidence type="ECO:0000313" key="4">
    <source>
        <dbReference type="Proteomes" id="UP001318860"/>
    </source>
</evidence>
<gene>
    <name evidence="3" type="ORF">DH2020_042545</name>
</gene>
<accession>A0ABR0UM37</accession>
<evidence type="ECO:0000259" key="2">
    <source>
        <dbReference type="PROSITE" id="PS50090"/>
    </source>
</evidence>
<name>A0ABR0UM37_REHGL</name>
<dbReference type="Gene3D" id="1.10.10.60">
    <property type="entry name" value="Homeodomain-like"/>
    <property type="match status" value="1"/>
</dbReference>
<organism evidence="3 4">
    <name type="scientific">Rehmannia glutinosa</name>
    <name type="common">Chinese foxglove</name>
    <dbReference type="NCBI Taxonomy" id="99300"/>
    <lineage>
        <taxon>Eukaryota</taxon>
        <taxon>Viridiplantae</taxon>
        <taxon>Streptophyta</taxon>
        <taxon>Embryophyta</taxon>
        <taxon>Tracheophyta</taxon>
        <taxon>Spermatophyta</taxon>
        <taxon>Magnoliopsida</taxon>
        <taxon>eudicotyledons</taxon>
        <taxon>Gunneridae</taxon>
        <taxon>Pentapetalae</taxon>
        <taxon>asterids</taxon>
        <taxon>lamiids</taxon>
        <taxon>Lamiales</taxon>
        <taxon>Orobanchaceae</taxon>
        <taxon>Rehmannieae</taxon>
        <taxon>Rehmannia</taxon>
    </lineage>
</organism>
<feature type="compositionally biased region" description="Basic residues" evidence="1">
    <location>
        <begin position="330"/>
        <end position="339"/>
    </location>
</feature>
<dbReference type="EMBL" id="JABTTQ020002480">
    <property type="protein sequence ID" value="KAK6123710.1"/>
    <property type="molecule type" value="Genomic_DNA"/>
</dbReference>
<dbReference type="PANTHER" id="PTHR43694">
    <property type="entry name" value="RIBONUCLEASE J"/>
    <property type="match status" value="1"/>
</dbReference>
<dbReference type="PROSITE" id="PS50090">
    <property type="entry name" value="MYB_LIKE"/>
    <property type="match status" value="1"/>
</dbReference>
<dbReference type="PANTHER" id="PTHR43694:SF1">
    <property type="entry name" value="RIBONUCLEASE J"/>
    <property type="match status" value="1"/>
</dbReference>
<dbReference type="CDD" id="cd12203">
    <property type="entry name" value="GT1"/>
    <property type="match status" value="1"/>
</dbReference>
<evidence type="ECO:0000256" key="1">
    <source>
        <dbReference type="SAM" id="MobiDB-lite"/>
    </source>
</evidence>
<sequence length="418" mass="47119">MSKLNQREMIIFKDTVKFGYKERGDARGVTSKKQKSSIEWFHFLGKENLQLMYSDGDKAFGTATELCVDERARIASDGIIVISMEILRPQAADGSAEKALKGKIRITTRCLWLDKGKLLDALHKAAHAALSSCPVNCPLAHMERTVAEVLRKMVRKYSSKRPEVIAIATENPAAVLADEINGKLSGKSHISYENFALRRAVDGHEKRDNQLVYQRKVAMLKYASAIEGCYNIISASLWFAADCNRKGVATFLGSCQYHDYDERVPQEEAVLSNSKLPDRSPNIDESDDFWKSYVSSSVLNLSEVNSDLLPEAEKAKEERAEVDPALSKSRPSKNAKRNKWRPEEVKKLIKMRGELHSRFQVLKGRMALWEEISSSLLLDGISRSPGQCKSLWASLVQKYENMILYSHLDGPDLEINFK</sequence>
<comment type="caution">
    <text evidence="3">The sequence shown here is derived from an EMBL/GenBank/DDBJ whole genome shotgun (WGS) entry which is preliminary data.</text>
</comment>
<dbReference type="Pfam" id="PF13837">
    <property type="entry name" value="Myb_DNA-bind_4"/>
    <property type="match status" value="1"/>
</dbReference>
<feature type="domain" description="Myb-like" evidence="2">
    <location>
        <begin position="332"/>
        <end position="396"/>
    </location>
</feature>